<protein>
    <submittedName>
        <fullName evidence="3">Os11g0558350 protein</fullName>
    </submittedName>
</protein>
<evidence type="ECO:0000313" key="4">
    <source>
        <dbReference type="Proteomes" id="UP000000763"/>
    </source>
</evidence>
<reference evidence="3 4" key="1">
    <citation type="journal article" date="2005" name="Nature">
        <title>The map-based sequence of the rice genome.</title>
        <authorList>
            <consortium name="International rice genome sequencing project (IRGSP)"/>
            <person name="Matsumoto T."/>
            <person name="Wu J."/>
            <person name="Kanamori H."/>
            <person name="Katayose Y."/>
            <person name="Fujisawa M."/>
            <person name="Namiki N."/>
            <person name="Mizuno H."/>
            <person name="Yamamoto K."/>
            <person name="Antonio B.A."/>
            <person name="Baba T."/>
            <person name="Sakata K."/>
            <person name="Nagamura Y."/>
            <person name="Aoki H."/>
            <person name="Arikawa K."/>
            <person name="Arita K."/>
            <person name="Bito T."/>
            <person name="Chiden Y."/>
            <person name="Fujitsuka N."/>
            <person name="Fukunaka R."/>
            <person name="Hamada M."/>
            <person name="Harada C."/>
            <person name="Hayashi A."/>
            <person name="Hijishita S."/>
            <person name="Honda M."/>
            <person name="Hosokawa S."/>
            <person name="Ichikawa Y."/>
            <person name="Idonuma A."/>
            <person name="Iijima M."/>
            <person name="Ikeda M."/>
            <person name="Ikeno M."/>
            <person name="Ito K."/>
            <person name="Ito S."/>
            <person name="Ito T."/>
            <person name="Ito Y."/>
            <person name="Ito Y."/>
            <person name="Iwabuchi A."/>
            <person name="Kamiya K."/>
            <person name="Karasawa W."/>
            <person name="Kurita K."/>
            <person name="Katagiri S."/>
            <person name="Kikuta A."/>
            <person name="Kobayashi H."/>
            <person name="Kobayashi N."/>
            <person name="Machita K."/>
            <person name="Maehara T."/>
            <person name="Masukawa M."/>
            <person name="Mizubayashi T."/>
            <person name="Mukai Y."/>
            <person name="Nagasaki H."/>
            <person name="Nagata Y."/>
            <person name="Naito S."/>
            <person name="Nakashima M."/>
            <person name="Nakama Y."/>
            <person name="Nakamichi Y."/>
            <person name="Nakamura M."/>
            <person name="Meguro A."/>
            <person name="Negishi M."/>
            <person name="Ohta I."/>
            <person name="Ohta T."/>
            <person name="Okamoto M."/>
            <person name="Ono N."/>
            <person name="Saji S."/>
            <person name="Sakaguchi M."/>
            <person name="Sakai K."/>
            <person name="Shibata M."/>
            <person name="Shimokawa T."/>
            <person name="Song J."/>
            <person name="Takazaki Y."/>
            <person name="Terasawa K."/>
            <person name="Tsugane M."/>
            <person name="Tsuji K."/>
            <person name="Ueda S."/>
            <person name="Waki K."/>
            <person name="Yamagata H."/>
            <person name="Yamamoto M."/>
            <person name="Yamamoto S."/>
            <person name="Yamane H."/>
            <person name="Yoshiki S."/>
            <person name="Yoshihara R."/>
            <person name="Yukawa K."/>
            <person name="Zhong H."/>
            <person name="Yano M."/>
            <person name="Yuan Q."/>
            <person name="Ouyang S."/>
            <person name="Liu J."/>
            <person name="Jones K.M."/>
            <person name="Gansberger K."/>
            <person name="Moffat K."/>
            <person name="Hill J."/>
            <person name="Bera J."/>
            <person name="Fadrosh D."/>
            <person name="Jin S."/>
            <person name="Johri S."/>
            <person name="Kim M."/>
            <person name="Overton L."/>
            <person name="Reardon M."/>
            <person name="Tsitrin T."/>
            <person name="Vuong H."/>
            <person name="Weaver B."/>
            <person name="Ciecko A."/>
            <person name="Tallon L."/>
            <person name="Jackson J."/>
            <person name="Pai G."/>
            <person name="Aken S.V."/>
            <person name="Utterback T."/>
            <person name="Reidmuller S."/>
            <person name="Feldblyum T."/>
            <person name="Hsiao J."/>
            <person name="Zismann V."/>
            <person name="Iobst S."/>
            <person name="de Vazeille A.R."/>
            <person name="Buell C.R."/>
            <person name="Ying K."/>
            <person name="Li Y."/>
            <person name="Lu T."/>
            <person name="Huang Y."/>
            <person name="Zhao Q."/>
            <person name="Feng Q."/>
            <person name="Zhang L."/>
            <person name="Zhu J."/>
            <person name="Weng Q."/>
            <person name="Mu J."/>
            <person name="Lu Y."/>
            <person name="Fan D."/>
            <person name="Liu Y."/>
            <person name="Guan J."/>
            <person name="Zhang Y."/>
            <person name="Yu S."/>
            <person name="Liu X."/>
            <person name="Zhang Y."/>
            <person name="Hong G."/>
            <person name="Han B."/>
            <person name="Choisne N."/>
            <person name="Demange N."/>
            <person name="Orjeda G."/>
            <person name="Samain S."/>
            <person name="Cattolico L."/>
            <person name="Pelletier E."/>
            <person name="Couloux A."/>
            <person name="Segurens B."/>
            <person name="Wincker P."/>
            <person name="D'Hont A."/>
            <person name="Scarpelli C."/>
            <person name="Weissenbach J."/>
            <person name="Salanoubat M."/>
            <person name="Quetier F."/>
            <person name="Yu Y."/>
            <person name="Kim H.R."/>
            <person name="Rambo T."/>
            <person name="Currie J."/>
            <person name="Collura K."/>
            <person name="Luo M."/>
            <person name="Yang T."/>
            <person name="Ammiraju J.S.S."/>
            <person name="Engler F."/>
            <person name="Soderlund C."/>
            <person name="Wing R.A."/>
            <person name="Palmer L.E."/>
            <person name="de la Bastide M."/>
            <person name="Spiegel L."/>
            <person name="Nascimento L."/>
            <person name="Zutavern T."/>
            <person name="O'Shaughnessy A."/>
            <person name="Dike S."/>
            <person name="Dedhia N."/>
            <person name="Preston R."/>
            <person name="Balija V."/>
            <person name="McCombie W.R."/>
            <person name="Chow T."/>
            <person name="Chen H."/>
            <person name="Chung M."/>
            <person name="Chen C."/>
            <person name="Shaw J."/>
            <person name="Wu H."/>
            <person name="Hsiao K."/>
            <person name="Chao Y."/>
            <person name="Chu M."/>
            <person name="Cheng C."/>
            <person name="Hour A."/>
            <person name="Lee P."/>
            <person name="Lin S."/>
            <person name="Lin Y."/>
            <person name="Liou J."/>
            <person name="Liu S."/>
            <person name="Hsing Y."/>
            <person name="Raghuvanshi S."/>
            <person name="Mohanty A."/>
            <person name="Bharti A.K."/>
            <person name="Gaur A."/>
            <person name="Gupta V."/>
            <person name="Kumar D."/>
            <person name="Ravi V."/>
            <person name="Vij S."/>
            <person name="Kapur A."/>
            <person name="Khurana P."/>
            <person name="Khurana P."/>
            <person name="Khurana J.P."/>
            <person name="Tyagi A.K."/>
            <person name="Gaikwad K."/>
            <person name="Singh A."/>
            <person name="Dalal V."/>
            <person name="Srivastava S."/>
            <person name="Dixit A."/>
            <person name="Pal A.K."/>
            <person name="Ghazi I.A."/>
            <person name="Yadav M."/>
            <person name="Pandit A."/>
            <person name="Bhargava A."/>
            <person name="Sureshbabu K."/>
            <person name="Batra K."/>
            <person name="Sharma T.R."/>
            <person name="Mohapatra T."/>
            <person name="Singh N.K."/>
            <person name="Messing J."/>
            <person name="Nelson A.B."/>
            <person name="Fuks G."/>
            <person name="Kavchok S."/>
            <person name="Keizer G."/>
            <person name="Linton E."/>
            <person name="Llaca V."/>
            <person name="Song R."/>
            <person name="Tanyolac B."/>
            <person name="Young S."/>
            <person name="Ho-Il K."/>
            <person name="Hahn J.H."/>
            <person name="Sangsakoo G."/>
            <person name="Vanavichit A."/>
            <person name="de Mattos Luiz.A.T."/>
            <person name="Zimmer P.D."/>
            <person name="Malone G."/>
            <person name="Dellagostin O."/>
            <person name="de Oliveira A.C."/>
            <person name="Bevan M."/>
            <person name="Bancroft I."/>
            <person name="Minx P."/>
            <person name="Cordum H."/>
            <person name="Wilson R."/>
            <person name="Cheng Z."/>
            <person name="Jin W."/>
            <person name="Jiang J."/>
            <person name="Leong S.A."/>
            <person name="Iwama H."/>
            <person name="Gojobori T."/>
            <person name="Itoh T."/>
            <person name="Niimura Y."/>
            <person name="Fujii Y."/>
            <person name="Habara T."/>
            <person name="Sakai H."/>
            <person name="Sato Y."/>
            <person name="Wilson G."/>
            <person name="Kumar K."/>
            <person name="McCouch S."/>
            <person name="Juretic N."/>
            <person name="Hoen D."/>
            <person name="Wright S."/>
            <person name="Bruskiewich R."/>
            <person name="Bureau T."/>
            <person name="Miyao A."/>
            <person name="Hirochika H."/>
            <person name="Nishikawa T."/>
            <person name="Kadowaki K."/>
            <person name="Sugiura M."/>
            <person name="Burr B."/>
            <person name="Sasaki T."/>
        </authorList>
    </citation>
    <scope>NUCLEOTIDE SEQUENCE [LARGE SCALE GENOMIC DNA]</scope>
    <source>
        <strain evidence="4">cv. Nipponbare</strain>
    </source>
</reference>
<keyword evidence="2" id="KW-0732">Signal</keyword>
<feature type="compositionally biased region" description="Low complexity" evidence="1">
    <location>
        <begin position="46"/>
        <end position="60"/>
    </location>
</feature>
<name>A0A0P0Y3C7_ORYSJ</name>
<gene>
    <name evidence="3" type="ordered locus">Os11g0558350</name>
</gene>
<reference evidence="4" key="2">
    <citation type="journal article" date="2008" name="Nucleic Acids Res.">
        <title>The rice annotation project database (RAP-DB): 2008 update.</title>
        <authorList>
            <consortium name="The rice annotation project (RAP)"/>
        </authorList>
    </citation>
    <scope>GENOME REANNOTATION</scope>
    <source>
        <strain evidence="4">cv. Nipponbare</strain>
    </source>
</reference>
<dbReference type="Proteomes" id="UP000000763">
    <property type="component" value="Chromosome 11"/>
</dbReference>
<dbReference type="EMBL" id="AP008217">
    <property type="protein sequence ID" value="BAH95335.1"/>
    <property type="molecule type" value="Genomic_DNA"/>
</dbReference>
<evidence type="ECO:0000256" key="1">
    <source>
        <dbReference type="SAM" id="MobiDB-lite"/>
    </source>
</evidence>
<accession>A0A0P0Y3C7</accession>
<proteinExistence type="predicted"/>
<evidence type="ECO:0000313" key="3">
    <source>
        <dbReference type="EMBL" id="BAH95335.1"/>
    </source>
</evidence>
<feature type="chain" id="PRO_5024446093" evidence="2">
    <location>
        <begin position="17"/>
        <end position="86"/>
    </location>
</feature>
<sequence length="86" mass="9705">MTVIGIPLVFCQFCLAHPVCTFLPSDRCTILQSYQSCCFVQPNPQWPASQGQPQQQGRTQSCFHRPKPDSKMILGELNLKKNVLLL</sequence>
<dbReference type="Gramene" id="Os11t0558350-01">
    <property type="protein sequence ID" value="Os11t0558350-01"/>
    <property type="gene ID" value="Os11g0558350"/>
</dbReference>
<evidence type="ECO:0000256" key="2">
    <source>
        <dbReference type="SAM" id="SignalP"/>
    </source>
</evidence>
<dbReference type="KEGG" id="dosa:Os11g0558350"/>
<dbReference type="AlphaFoldDB" id="A0A0P0Y3C7"/>
<feature type="signal peptide" evidence="2">
    <location>
        <begin position="1"/>
        <end position="16"/>
    </location>
</feature>
<feature type="region of interest" description="Disordered" evidence="1">
    <location>
        <begin position="46"/>
        <end position="67"/>
    </location>
</feature>
<organism evidence="3 4">
    <name type="scientific">Oryza sativa subsp. japonica</name>
    <name type="common">Rice</name>
    <dbReference type="NCBI Taxonomy" id="39947"/>
    <lineage>
        <taxon>Eukaryota</taxon>
        <taxon>Viridiplantae</taxon>
        <taxon>Streptophyta</taxon>
        <taxon>Embryophyta</taxon>
        <taxon>Tracheophyta</taxon>
        <taxon>Spermatophyta</taxon>
        <taxon>Magnoliopsida</taxon>
        <taxon>Liliopsida</taxon>
        <taxon>Poales</taxon>
        <taxon>Poaceae</taxon>
        <taxon>BOP clade</taxon>
        <taxon>Oryzoideae</taxon>
        <taxon>Oryzeae</taxon>
        <taxon>Oryzinae</taxon>
        <taxon>Oryza</taxon>
        <taxon>Oryza sativa</taxon>
    </lineage>
</organism>